<evidence type="ECO:0000256" key="5">
    <source>
        <dbReference type="ARBA" id="ARBA00023136"/>
    </source>
</evidence>
<dbReference type="Proteomes" id="UP000231143">
    <property type="component" value="Unassembled WGS sequence"/>
</dbReference>
<comment type="caution">
    <text evidence="8">The sequence shown here is derived from an EMBL/GenBank/DDBJ whole genome shotgun (WGS) entry which is preliminary data.</text>
</comment>
<feature type="domain" description="VTT" evidence="7">
    <location>
        <begin position="64"/>
        <end position="175"/>
    </location>
</feature>
<dbReference type="EMBL" id="PCTT01000039">
    <property type="protein sequence ID" value="PIP86934.1"/>
    <property type="molecule type" value="Genomic_DNA"/>
</dbReference>
<gene>
    <name evidence="8" type="ORF">COW81_02995</name>
</gene>
<evidence type="ECO:0000256" key="6">
    <source>
        <dbReference type="SAM" id="Phobius"/>
    </source>
</evidence>
<evidence type="ECO:0000256" key="2">
    <source>
        <dbReference type="ARBA" id="ARBA00022475"/>
    </source>
</evidence>
<dbReference type="PANTHER" id="PTHR42709:SF6">
    <property type="entry name" value="UNDECAPRENYL PHOSPHATE TRANSPORTER A"/>
    <property type="match status" value="1"/>
</dbReference>
<evidence type="ECO:0000256" key="3">
    <source>
        <dbReference type="ARBA" id="ARBA00022692"/>
    </source>
</evidence>
<dbReference type="InterPro" id="IPR051311">
    <property type="entry name" value="DedA_domain"/>
</dbReference>
<comment type="subcellular location">
    <subcellularLocation>
        <location evidence="1">Cell membrane</location>
        <topology evidence="1">Multi-pass membrane protein</topology>
    </subcellularLocation>
</comment>
<sequence length="191" mass="21417">MNKKLKIVLKILSIALLLVAVYYLALFVEQDAVIQKLVADYGYVSLFFISILSGFNLLVPVPAIVFLPIFLSAGLNFWICIIFIVFGMTVGDVAGYVIGRFGKDLITEEKQPKWFLKIEKFINKYPKMVPLVAFFYAGLVPLPNEILVVPLAFFGVKFRYLIISIFLGNLLFNVVSGLSFVSIFGLFKLGV</sequence>
<keyword evidence="3 6" id="KW-0812">Transmembrane</keyword>
<reference evidence="8 9" key="1">
    <citation type="submission" date="2017-09" db="EMBL/GenBank/DDBJ databases">
        <title>Depth-based differentiation of microbial function through sediment-hosted aquifers and enrichment of novel symbionts in the deep terrestrial subsurface.</title>
        <authorList>
            <person name="Probst A.J."/>
            <person name="Ladd B."/>
            <person name="Jarett J.K."/>
            <person name="Geller-Mcgrath D.E."/>
            <person name="Sieber C.M."/>
            <person name="Emerson J.B."/>
            <person name="Anantharaman K."/>
            <person name="Thomas B.C."/>
            <person name="Malmstrom R."/>
            <person name="Stieglmeier M."/>
            <person name="Klingl A."/>
            <person name="Woyke T."/>
            <person name="Ryan C.M."/>
            <person name="Banfield J.F."/>
        </authorList>
    </citation>
    <scope>NUCLEOTIDE SEQUENCE [LARGE SCALE GENOMIC DNA]</scope>
    <source>
        <strain evidence="8">CG22_combo_CG10-13_8_21_14_all_36_13</strain>
    </source>
</reference>
<evidence type="ECO:0000256" key="1">
    <source>
        <dbReference type="ARBA" id="ARBA00004651"/>
    </source>
</evidence>
<organism evidence="8 9">
    <name type="scientific">Candidatus Campbellbacteria bacterium CG22_combo_CG10-13_8_21_14_all_36_13</name>
    <dbReference type="NCBI Taxonomy" id="1974529"/>
    <lineage>
        <taxon>Bacteria</taxon>
        <taxon>Candidatus Campbelliibacteriota</taxon>
    </lineage>
</organism>
<name>A0A2H0DXN1_9BACT</name>
<proteinExistence type="predicted"/>
<protein>
    <recommendedName>
        <fullName evidence="7">VTT domain-containing protein</fullName>
    </recommendedName>
</protein>
<accession>A0A2H0DXN1</accession>
<evidence type="ECO:0000313" key="8">
    <source>
        <dbReference type="EMBL" id="PIP86934.1"/>
    </source>
</evidence>
<feature type="transmembrane region" description="Helical" evidence="6">
    <location>
        <begin position="46"/>
        <end position="70"/>
    </location>
</feature>
<dbReference type="Pfam" id="PF09335">
    <property type="entry name" value="VTT_dom"/>
    <property type="match status" value="1"/>
</dbReference>
<keyword evidence="4 6" id="KW-1133">Transmembrane helix</keyword>
<evidence type="ECO:0000313" key="9">
    <source>
        <dbReference type="Proteomes" id="UP000231143"/>
    </source>
</evidence>
<dbReference type="AlphaFoldDB" id="A0A2H0DXN1"/>
<dbReference type="PANTHER" id="PTHR42709">
    <property type="entry name" value="ALKALINE PHOSPHATASE LIKE PROTEIN"/>
    <property type="match status" value="1"/>
</dbReference>
<feature type="transmembrane region" description="Helical" evidence="6">
    <location>
        <begin position="133"/>
        <end position="154"/>
    </location>
</feature>
<feature type="transmembrane region" description="Helical" evidence="6">
    <location>
        <begin position="161"/>
        <end position="187"/>
    </location>
</feature>
<keyword evidence="2" id="KW-1003">Cell membrane</keyword>
<keyword evidence="5 6" id="KW-0472">Membrane</keyword>
<dbReference type="InterPro" id="IPR032816">
    <property type="entry name" value="VTT_dom"/>
</dbReference>
<dbReference type="GO" id="GO:0005886">
    <property type="term" value="C:plasma membrane"/>
    <property type="evidence" value="ECO:0007669"/>
    <property type="project" value="UniProtKB-SubCell"/>
</dbReference>
<evidence type="ECO:0000256" key="4">
    <source>
        <dbReference type="ARBA" id="ARBA00022989"/>
    </source>
</evidence>
<evidence type="ECO:0000259" key="7">
    <source>
        <dbReference type="Pfam" id="PF09335"/>
    </source>
</evidence>
<feature type="transmembrane region" description="Helical" evidence="6">
    <location>
        <begin position="7"/>
        <end position="26"/>
    </location>
</feature>